<dbReference type="PANTHER" id="PTHR11091:SF0">
    <property type="entry name" value="MALATE DEHYDROGENASE"/>
    <property type="match status" value="1"/>
</dbReference>
<dbReference type="InterPro" id="IPR003767">
    <property type="entry name" value="Malate/L-lactate_DH-like"/>
</dbReference>
<organism evidence="3 4">
    <name type="scientific">Thermanaerosceptrum fracticalcis</name>
    <dbReference type="NCBI Taxonomy" id="1712410"/>
    <lineage>
        <taxon>Bacteria</taxon>
        <taxon>Bacillati</taxon>
        <taxon>Bacillota</taxon>
        <taxon>Clostridia</taxon>
        <taxon>Eubacteriales</taxon>
        <taxon>Peptococcaceae</taxon>
        <taxon>Thermanaerosceptrum</taxon>
    </lineage>
</organism>
<evidence type="ECO:0000256" key="2">
    <source>
        <dbReference type="ARBA" id="ARBA00023002"/>
    </source>
</evidence>
<dbReference type="GO" id="GO:0016491">
    <property type="term" value="F:oxidoreductase activity"/>
    <property type="evidence" value="ECO:0007669"/>
    <property type="project" value="UniProtKB-KW"/>
</dbReference>
<accession>A0A7G6E7L2</accession>
<dbReference type="Gene3D" id="3.30.1370.60">
    <property type="entry name" value="Hypothetical oxidoreductase yiak, domain 2"/>
    <property type="match status" value="1"/>
</dbReference>
<dbReference type="OrthoDB" id="9769447at2"/>
<dbReference type="RefSeq" id="WP_034420454.1">
    <property type="nucleotide sequence ID" value="NZ_CP045798.1"/>
</dbReference>
<dbReference type="Pfam" id="PF02615">
    <property type="entry name" value="Ldh_2"/>
    <property type="match status" value="1"/>
</dbReference>
<evidence type="ECO:0000313" key="3">
    <source>
        <dbReference type="EMBL" id="QNB48066.1"/>
    </source>
</evidence>
<dbReference type="PANTHER" id="PTHR11091">
    <property type="entry name" value="OXIDOREDUCTASE-RELATED"/>
    <property type="match status" value="1"/>
</dbReference>
<dbReference type="EMBL" id="CP045798">
    <property type="protein sequence ID" value="QNB48066.1"/>
    <property type="molecule type" value="Genomic_DNA"/>
</dbReference>
<reference evidence="3 4" key="1">
    <citation type="journal article" date="2019" name="Front. Microbiol.">
        <title>Thermoanaerosceptrum fracticalcis gen. nov. sp. nov., a Novel Fumarate-Fermenting Microorganism From a Deep Fractured Carbonate Aquifer of the US Great Basin.</title>
        <authorList>
            <person name="Hamilton-Brehm S.D."/>
            <person name="Stewart L.E."/>
            <person name="Zavarin M."/>
            <person name="Caldwell M."/>
            <person name="Lawson P.A."/>
            <person name="Onstott T.C."/>
            <person name="Grzymski J."/>
            <person name="Neveux I."/>
            <person name="Lollar B.S."/>
            <person name="Russell C.E."/>
            <person name="Moser D.P."/>
        </authorList>
    </citation>
    <scope>NUCLEOTIDE SEQUENCE [LARGE SCALE GENOMIC DNA]</scope>
    <source>
        <strain evidence="3 4">DRI-13</strain>
    </source>
</reference>
<dbReference type="InterPro" id="IPR043144">
    <property type="entry name" value="Mal/L-sulf/L-lact_DH-like_ah"/>
</dbReference>
<proteinExistence type="inferred from homology"/>
<name>A0A7G6E7L2_THEFR</name>
<keyword evidence="4" id="KW-1185">Reference proteome</keyword>
<dbReference type="InterPro" id="IPR043143">
    <property type="entry name" value="Mal/L-sulf/L-lact_DH-like_NADP"/>
</dbReference>
<dbReference type="Gene3D" id="1.10.1530.10">
    <property type="match status" value="1"/>
</dbReference>
<sequence>MTNNVKYVQAEPLRQYCTALFESVGMPEDEAYINADNLVDADLTGVESHGVSRMAIYLKRIRDGVVNPKCEIKVVAEHPAVLVIDAKNSMGAVASYKAMEMAIKKAKESGVAFVTVRNSNHYGTAAYYTKMALEHDMIGFSSTNGPARMAPWGGKDPYFGTNPFSIAVPAGQELPVVADMATSLVARGKIILAAKNNKEIPLGWAINKDGEDTTNAKEALEGTVLPFGGPKGSAIALLIDVFSGILAGASFGPHIKDMYANFEEPTNTGHIFGAFDISKFIDTSLFKQNMDQMIREIKGSTPAKGVQEIFLPGEIELKKKQQRLKEGIPLSPAVIKELKEEGALCRVAWTLD</sequence>
<keyword evidence="2" id="KW-0560">Oxidoreductase</keyword>
<comment type="similarity">
    <text evidence="1">Belongs to the LDH2/MDH2 oxidoreductase family.</text>
</comment>
<protein>
    <submittedName>
        <fullName evidence="3">Ldh family oxidoreductase</fullName>
    </submittedName>
</protein>
<dbReference type="KEGG" id="tfr:BR63_18420"/>
<dbReference type="InterPro" id="IPR036111">
    <property type="entry name" value="Mal/L-sulfo/L-lacto_DH-like_sf"/>
</dbReference>
<gene>
    <name evidence="3" type="ORF">BR63_18420</name>
</gene>
<dbReference type="SUPFAM" id="SSF89733">
    <property type="entry name" value="L-sulfolactate dehydrogenase-like"/>
    <property type="match status" value="1"/>
</dbReference>
<dbReference type="AlphaFoldDB" id="A0A7G6E7L2"/>
<evidence type="ECO:0000256" key="1">
    <source>
        <dbReference type="ARBA" id="ARBA00006056"/>
    </source>
</evidence>
<dbReference type="Proteomes" id="UP000515847">
    <property type="component" value="Chromosome"/>
</dbReference>
<evidence type="ECO:0000313" key="4">
    <source>
        <dbReference type="Proteomes" id="UP000515847"/>
    </source>
</evidence>